<dbReference type="RefSeq" id="XP_060673828.1">
    <property type="nucleotide sequence ID" value="XM_060817845.1"/>
</dbReference>
<evidence type="ECO:0000256" key="4">
    <source>
        <dbReference type="ARBA" id="ARBA00047304"/>
    </source>
</evidence>
<dbReference type="PANTHER" id="PTHR32009:SF39">
    <property type="entry name" value="TIR DOMAIN-CONTAINING PROTEIN"/>
    <property type="match status" value="1"/>
</dbReference>
<keyword evidence="2" id="KW-0378">Hydrolase</keyword>
<dbReference type="PANTHER" id="PTHR32009">
    <property type="entry name" value="TMV RESISTANCE PROTEIN N-LIKE"/>
    <property type="match status" value="1"/>
</dbReference>
<evidence type="ECO:0000259" key="5">
    <source>
        <dbReference type="PROSITE" id="PS50104"/>
    </source>
</evidence>
<evidence type="ECO:0000313" key="7">
    <source>
        <dbReference type="RefSeq" id="XP_060673828.1"/>
    </source>
</evidence>
<dbReference type="InterPro" id="IPR035897">
    <property type="entry name" value="Toll_tir_struct_dom_sf"/>
</dbReference>
<dbReference type="Proteomes" id="UP001652623">
    <property type="component" value="Chromosome 6"/>
</dbReference>
<evidence type="ECO:0000256" key="1">
    <source>
        <dbReference type="ARBA" id="ARBA00011982"/>
    </source>
</evidence>
<feature type="domain" description="TIR" evidence="5">
    <location>
        <begin position="1"/>
        <end position="145"/>
    </location>
</feature>
<accession>A0ABM4AAS0</accession>
<dbReference type="EC" id="3.2.2.6" evidence="1"/>
<keyword evidence="3" id="KW-0520">NAD</keyword>
<comment type="catalytic activity">
    <reaction evidence="4">
        <text>NAD(+) + H2O = ADP-D-ribose + nicotinamide + H(+)</text>
        <dbReference type="Rhea" id="RHEA:16301"/>
        <dbReference type="ChEBI" id="CHEBI:15377"/>
        <dbReference type="ChEBI" id="CHEBI:15378"/>
        <dbReference type="ChEBI" id="CHEBI:17154"/>
        <dbReference type="ChEBI" id="CHEBI:57540"/>
        <dbReference type="ChEBI" id="CHEBI:57967"/>
        <dbReference type="EC" id="3.2.2.6"/>
    </reaction>
    <physiologicalReaction direction="left-to-right" evidence="4">
        <dbReference type="Rhea" id="RHEA:16302"/>
    </physiologicalReaction>
</comment>
<dbReference type="Gene3D" id="3.40.50.10140">
    <property type="entry name" value="Toll/interleukin-1 receptor homology (TIR) domain"/>
    <property type="match status" value="1"/>
</dbReference>
<sequence length="145" mass="16607">MASSSSSSSSSSSQEKYDVFLSSGHVNTYKDDENLESSHRFSEIMEAIRESKICIKVFSKDFASSTWCLDEVVRIIECKRDGNDVIIPIFYGIEPSTVRKQEQSYAEAFARHEQRFKDSIYKVHRWSNSLKEVAGIRGYNSKKGR</sequence>
<keyword evidence="6" id="KW-1185">Reference proteome</keyword>
<dbReference type="SMART" id="SM00255">
    <property type="entry name" value="TIR"/>
    <property type="match status" value="1"/>
</dbReference>
<evidence type="ECO:0000313" key="6">
    <source>
        <dbReference type="Proteomes" id="UP001652623"/>
    </source>
</evidence>
<dbReference type="SUPFAM" id="SSF52200">
    <property type="entry name" value="Toll/Interleukin receptor TIR domain"/>
    <property type="match status" value="1"/>
</dbReference>
<dbReference type="GeneID" id="132803975"/>
<protein>
    <recommendedName>
        <fullName evidence="1">ADP-ribosyl cyclase/cyclic ADP-ribose hydrolase</fullName>
        <ecNumber evidence="1">3.2.2.6</ecNumber>
    </recommendedName>
</protein>
<dbReference type="PROSITE" id="PS50104">
    <property type="entry name" value="TIR"/>
    <property type="match status" value="1"/>
</dbReference>
<gene>
    <name evidence="7" type="primary">LOC132803975</name>
</gene>
<organism evidence="6 7">
    <name type="scientific">Ziziphus jujuba</name>
    <name type="common">Chinese jujube</name>
    <name type="synonym">Ziziphus sativa</name>
    <dbReference type="NCBI Taxonomy" id="326968"/>
    <lineage>
        <taxon>Eukaryota</taxon>
        <taxon>Viridiplantae</taxon>
        <taxon>Streptophyta</taxon>
        <taxon>Embryophyta</taxon>
        <taxon>Tracheophyta</taxon>
        <taxon>Spermatophyta</taxon>
        <taxon>Magnoliopsida</taxon>
        <taxon>eudicotyledons</taxon>
        <taxon>Gunneridae</taxon>
        <taxon>Pentapetalae</taxon>
        <taxon>rosids</taxon>
        <taxon>fabids</taxon>
        <taxon>Rosales</taxon>
        <taxon>Rhamnaceae</taxon>
        <taxon>Paliureae</taxon>
        <taxon>Ziziphus</taxon>
    </lineage>
</organism>
<name>A0ABM4AAS0_ZIZJJ</name>
<dbReference type="Pfam" id="PF01582">
    <property type="entry name" value="TIR"/>
    <property type="match status" value="1"/>
</dbReference>
<evidence type="ECO:0000256" key="2">
    <source>
        <dbReference type="ARBA" id="ARBA00022801"/>
    </source>
</evidence>
<reference evidence="7" key="1">
    <citation type="submission" date="2025-08" db="UniProtKB">
        <authorList>
            <consortium name="RefSeq"/>
        </authorList>
    </citation>
    <scope>IDENTIFICATION</scope>
    <source>
        <tissue evidence="7">Seedling</tissue>
    </source>
</reference>
<evidence type="ECO:0000256" key="3">
    <source>
        <dbReference type="ARBA" id="ARBA00023027"/>
    </source>
</evidence>
<dbReference type="InterPro" id="IPR000157">
    <property type="entry name" value="TIR_dom"/>
</dbReference>
<proteinExistence type="predicted"/>